<feature type="non-terminal residue" evidence="2">
    <location>
        <position position="1"/>
    </location>
</feature>
<keyword evidence="1" id="KW-0812">Transmembrane</keyword>
<name>A0A6A6DED3_9PEZI</name>
<feature type="transmembrane region" description="Helical" evidence="1">
    <location>
        <begin position="20"/>
        <end position="41"/>
    </location>
</feature>
<keyword evidence="3" id="KW-1185">Reference proteome</keyword>
<sequence>LLALFGEQFARQFISESLTWLDHIIFAMAPLGILTAIVGAIRVSGPSSARAFIGRARE</sequence>
<dbReference type="OrthoDB" id="194358at2759"/>
<protein>
    <recommendedName>
        <fullName evidence="4">ABC transporter permease</fullName>
    </recommendedName>
</protein>
<accession>A0A6A6DED3</accession>
<evidence type="ECO:0000256" key="1">
    <source>
        <dbReference type="SAM" id="Phobius"/>
    </source>
</evidence>
<proteinExistence type="predicted"/>
<keyword evidence="1" id="KW-1133">Transmembrane helix</keyword>
<evidence type="ECO:0008006" key="4">
    <source>
        <dbReference type="Google" id="ProtNLM"/>
    </source>
</evidence>
<gene>
    <name evidence="2" type="ORF">K469DRAFT_541826</name>
</gene>
<dbReference type="EMBL" id="ML994683">
    <property type="protein sequence ID" value="KAF2177787.1"/>
    <property type="molecule type" value="Genomic_DNA"/>
</dbReference>
<evidence type="ECO:0000313" key="3">
    <source>
        <dbReference type="Proteomes" id="UP000800200"/>
    </source>
</evidence>
<feature type="non-terminal residue" evidence="2">
    <location>
        <position position="58"/>
    </location>
</feature>
<evidence type="ECO:0000313" key="2">
    <source>
        <dbReference type="EMBL" id="KAF2177787.1"/>
    </source>
</evidence>
<dbReference type="Proteomes" id="UP000800200">
    <property type="component" value="Unassembled WGS sequence"/>
</dbReference>
<reference evidence="2" key="1">
    <citation type="journal article" date="2020" name="Stud. Mycol.">
        <title>101 Dothideomycetes genomes: a test case for predicting lifestyles and emergence of pathogens.</title>
        <authorList>
            <person name="Haridas S."/>
            <person name="Albert R."/>
            <person name="Binder M."/>
            <person name="Bloem J."/>
            <person name="Labutti K."/>
            <person name="Salamov A."/>
            <person name="Andreopoulos B."/>
            <person name="Baker S."/>
            <person name="Barry K."/>
            <person name="Bills G."/>
            <person name="Bluhm B."/>
            <person name="Cannon C."/>
            <person name="Castanera R."/>
            <person name="Culley D."/>
            <person name="Daum C."/>
            <person name="Ezra D."/>
            <person name="Gonzalez J."/>
            <person name="Henrissat B."/>
            <person name="Kuo A."/>
            <person name="Liang C."/>
            <person name="Lipzen A."/>
            <person name="Lutzoni F."/>
            <person name="Magnuson J."/>
            <person name="Mondo S."/>
            <person name="Nolan M."/>
            <person name="Ohm R."/>
            <person name="Pangilinan J."/>
            <person name="Park H.-J."/>
            <person name="Ramirez L."/>
            <person name="Alfaro M."/>
            <person name="Sun H."/>
            <person name="Tritt A."/>
            <person name="Yoshinaga Y."/>
            <person name="Zwiers L.-H."/>
            <person name="Turgeon B."/>
            <person name="Goodwin S."/>
            <person name="Spatafora J."/>
            <person name="Crous P."/>
            <person name="Grigoriev I."/>
        </authorList>
    </citation>
    <scope>NUCLEOTIDE SEQUENCE</scope>
    <source>
        <strain evidence="2">CBS 207.26</strain>
    </source>
</reference>
<keyword evidence="1" id="KW-0472">Membrane</keyword>
<dbReference type="AlphaFoldDB" id="A0A6A6DED3"/>
<organism evidence="2 3">
    <name type="scientific">Zopfia rhizophila CBS 207.26</name>
    <dbReference type="NCBI Taxonomy" id="1314779"/>
    <lineage>
        <taxon>Eukaryota</taxon>
        <taxon>Fungi</taxon>
        <taxon>Dikarya</taxon>
        <taxon>Ascomycota</taxon>
        <taxon>Pezizomycotina</taxon>
        <taxon>Dothideomycetes</taxon>
        <taxon>Dothideomycetes incertae sedis</taxon>
        <taxon>Zopfiaceae</taxon>
        <taxon>Zopfia</taxon>
    </lineage>
</organism>